<dbReference type="InParanoid" id="M1DB40"/>
<feature type="domain" description="CCHC-type" evidence="3">
    <location>
        <begin position="156"/>
        <end position="169"/>
    </location>
</feature>
<dbReference type="AlphaFoldDB" id="M1DB40"/>
<name>M1DB40_SOLTU</name>
<reference evidence="5" key="1">
    <citation type="journal article" date="2011" name="Nature">
        <title>Genome sequence and analysis of the tuber crop potato.</title>
        <authorList>
            <consortium name="The Potato Genome Sequencing Consortium"/>
        </authorList>
    </citation>
    <scope>NUCLEOTIDE SEQUENCE [LARGE SCALE GENOMIC DNA]</scope>
    <source>
        <strain evidence="5">cv. DM1-3 516 R44</strain>
    </source>
</reference>
<protein>
    <submittedName>
        <fullName evidence="4">Gag-pol polyprotein</fullName>
    </submittedName>
</protein>
<keyword evidence="1" id="KW-0862">Zinc</keyword>
<dbReference type="Gene3D" id="4.10.60.10">
    <property type="entry name" value="Zinc finger, CCHC-type"/>
    <property type="match status" value="1"/>
</dbReference>
<dbReference type="InterPro" id="IPR001878">
    <property type="entry name" value="Znf_CCHC"/>
</dbReference>
<feature type="compositionally biased region" description="Polar residues" evidence="2">
    <location>
        <begin position="174"/>
        <end position="187"/>
    </location>
</feature>
<evidence type="ECO:0000256" key="1">
    <source>
        <dbReference type="PROSITE-ProRule" id="PRU00047"/>
    </source>
</evidence>
<evidence type="ECO:0000313" key="4">
    <source>
        <dbReference type="EnsemblPlants" id="PGSC0003DMT400086156"/>
    </source>
</evidence>
<keyword evidence="1" id="KW-0479">Metal-binding</keyword>
<feature type="region of interest" description="Disordered" evidence="2">
    <location>
        <begin position="64"/>
        <end position="132"/>
    </location>
</feature>
<dbReference type="Proteomes" id="UP000011115">
    <property type="component" value="Unassembled WGS sequence"/>
</dbReference>
<organism evidence="4 5">
    <name type="scientific">Solanum tuberosum</name>
    <name type="common">Potato</name>
    <dbReference type="NCBI Taxonomy" id="4113"/>
    <lineage>
        <taxon>Eukaryota</taxon>
        <taxon>Viridiplantae</taxon>
        <taxon>Streptophyta</taxon>
        <taxon>Embryophyta</taxon>
        <taxon>Tracheophyta</taxon>
        <taxon>Spermatophyta</taxon>
        <taxon>Magnoliopsida</taxon>
        <taxon>eudicotyledons</taxon>
        <taxon>Gunneridae</taxon>
        <taxon>Pentapetalae</taxon>
        <taxon>asterids</taxon>
        <taxon>lamiids</taxon>
        <taxon>Solanales</taxon>
        <taxon>Solanaceae</taxon>
        <taxon>Solanoideae</taxon>
        <taxon>Solaneae</taxon>
        <taxon>Solanum</taxon>
    </lineage>
</organism>
<dbReference type="GO" id="GO:0003676">
    <property type="term" value="F:nucleic acid binding"/>
    <property type="evidence" value="ECO:0007669"/>
    <property type="project" value="InterPro"/>
</dbReference>
<evidence type="ECO:0000259" key="3">
    <source>
        <dbReference type="PROSITE" id="PS50158"/>
    </source>
</evidence>
<evidence type="ECO:0000313" key="5">
    <source>
        <dbReference type="Proteomes" id="UP000011115"/>
    </source>
</evidence>
<dbReference type="HOGENOM" id="CLU_043741_0_2_1"/>
<dbReference type="Gramene" id="PGSC0003DMT400086156">
    <property type="protein sequence ID" value="PGSC0003DMT400086156"/>
    <property type="gene ID" value="PGSC0003DMG400035727"/>
</dbReference>
<feature type="compositionally biased region" description="Polar residues" evidence="2">
    <location>
        <begin position="69"/>
        <end position="114"/>
    </location>
</feature>
<feature type="region of interest" description="Disordered" evidence="2">
    <location>
        <begin position="174"/>
        <end position="206"/>
    </location>
</feature>
<reference evidence="4" key="2">
    <citation type="submission" date="2015-06" db="UniProtKB">
        <authorList>
            <consortium name="EnsemblPlants"/>
        </authorList>
    </citation>
    <scope>IDENTIFICATION</scope>
    <source>
        <strain evidence="4">DM1-3 516 R44</strain>
    </source>
</reference>
<keyword evidence="5" id="KW-1185">Reference proteome</keyword>
<sequence>MLARVFQSMPPRRDIRGRSAGFSRLSSKEGKVAMLIGDMDIEMLMIHVQQVEEDKLRDREKFKNKRAKTSWNEFGQQKSNVKWSSFQQKQNGPAPSSASALVQKNKSEHYSQNSKHFRARPAQSQGSVEQGGNWAPACAKYGRTDPGKCLDGSTCCFKCGQESHFMKECLKNQQGNGNQSNRAQFSSVVPPDRAAFRGATSGAGGG</sequence>
<proteinExistence type="predicted"/>
<accession>M1DB40</accession>
<dbReference type="EnsemblPlants" id="PGSC0003DMT400086156">
    <property type="protein sequence ID" value="PGSC0003DMT400086156"/>
    <property type="gene ID" value="PGSC0003DMG400035727"/>
</dbReference>
<dbReference type="GO" id="GO:0008270">
    <property type="term" value="F:zinc ion binding"/>
    <property type="evidence" value="ECO:0007669"/>
    <property type="project" value="UniProtKB-KW"/>
</dbReference>
<dbReference type="PROSITE" id="PS50158">
    <property type="entry name" value="ZF_CCHC"/>
    <property type="match status" value="1"/>
</dbReference>
<dbReference type="PaxDb" id="4113-PGSC0003DMT400086156"/>
<keyword evidence="1" id="KW-0863">Zinc-finger</keyword>
<evidence type="ECO:0000256" key="2">
    <source>
        <dbReference type="SAM" id="MobiDB-lite"/>
    </source>
</evidence>